<feature type="chain" id="PRO_5045690675" evidence="1">
    <location>
        <begin position="42"/>
        <end position="427"/>
    </location>
</feature>
<evidence type="ECO:0000313" key="2">
    <source>
        <dbReference type="EMBL" id="MFB9781930.1"/>
    </source>
</evidence>
<dbReference type="Proteomes" id="UP001589587">
    <property type="component" value="Unassembled WGS sequence"/>
</dbReference>
<feature type="signal peptide" evidence="1">
    <location>
        <begin position="1"/>
        <end position="41"/>
    </location>
</feature>
<protein>
    <submittedName>
        <fullName evidence="2">Uncharacterized protein</fullName>
    </submittedName>
</protein>
<sequence>MRLNLGAVVRRRRWARGVVVATTACALTMSVLLSVQTSASASELDEYVNLPLVNRNAEYGPGGVHPALPTDLGILQALVEEARASGRTPKSYAALLFQYRLVVATQAAGIDLASWNPRTGVSANHSNLVKSYRFYEDLQLGHPELQWAGMGGQVGADFGGGLIDFELMADVYSLPNLQQLANAIVSQVTDRVGKQALEQLPEGLRALASVGRTVTADDLDFALGMILVMQKNIFSDLMPMHQAYVDEGLSALEEMQRAGLFGHDVMDAWRDVASGDPDRIALGNAALLQREQGVIIRDQWDRVRAYKGDVGEAITYASTVAGSPSVAGVVPPRSFRPLEFTTTLTDGRTANVTMPLPDWNWSVYEDRWDYITSQLLPKYRAMVEEDWPRLVATLSVPYEIQLESHRPMMTLPQTLESALSSLKVTVQ</sequence>
<organism evidence="2 3">
    <name type="scientific">Rhodococcus baikonurensis</name>
    <dbReference type="NCBI Taxonomy" id="172041"/>
    <lineage>
        <taxon>Bacteria</taxon>
        <taxon>Bacillati</taxon>
        <taxon>Actinomycetota</taxon>
        <taxon>Actinomycetes</taxon>
        <taxon>Mycobacteriales</taxon>
        <taxon>Nocardiaceae</taxon>
        <taxon>Rhodococcus</taxon>
        <taxon>Rhodococcus erythropolis group</taxon>
    </lineage>
</organism>
<evidence type="ECO:0000313" key="3">
    <source>
        <dbReference type="Proteomes" id="UP001589587"/>
    </source>
</evidence>
<comment type="caution">
    <text evidence="2">The sequence shown here is derived from an EMBL/GenBank/DDBJ whole genome shotgun (WGS) entry which is preliminary data.</text>
</comment>
<dbReference type="RefSeq" id="WP_350490267.1">
    <property type="nucleotide sequence ID" value="NZ_JBHMAS010000049.1"/>
</dbReference>
<reference evidence="2 3" key="1">
    <citation type="submission" date="2024-09" db="EMBL/GenBank/DDBJ databases">
        <authorList>
            <person name="Sun Q."/>
            <person name="Mori K."/>
        </authorList>
    </citation>
    <scope>NUCLEOTIDE SEQUENCE [LARGE SCALE GENOMIC DNA]</scope>
    <source>
        <strain evidence="2 3">JCM 11411</strain>
    </source>
</reference>
<dbReference type="EMBL" id="JBHMAS010000049">
    <property type="protein sequence ID" value="MFB9781930.1"/>
    <property type="molecule type" value="Genomic_DNA"/>
</dbReference>
<name>A0ABV5XHH1_9NOCA</name>
<keyword evidence="3" id="KW-1185">Reference proteome</keyword>
<proteinExistence type="predicted"/>
<evidence type="ECO:0000256" key="1">
    <source>
        <dbReference type="SAM" id="SignalP"/>
    </source>
</evidence>
<keyword evidence="1" id="KW-0732">Signal</keyword>
<gene>
    <name evidence="2" type="ORF">ACFFQ6_19720</name>
</gene>
<accession>A0ABV5XHH1</accession>